<dbReference type="AlphaFoldDB" id="B4NVZ8"/>
<protein>
    <submittedName>
        <fullName evidence="2">GD15560</fullName>
    </submittedName>
</protein>
<accession>B4NVZ8</accession>
<dbReference type="Proteomes" id="UP000000304">
    <property type="component" value="Unassembled WGS sequence"/>
</dbReference>
<keyword evidence="3" id="KW-1185">Reference proteome</keyword>
<evidence type="ECO:0000313" key="3">
    <source>
        <dbReference type="Proteomes" id="UP000000304"/>
    </source>
</evidence>
<gene>
    <name evidence="2" type="primary">Dsim\GD15560</name>
    <name evidence="2" type="ORF">Dsim_GD15560</name>
</gene>
<dbReference type="EMBL" id="CH990880">
    <property type="protein sequence ID" value="EDX16243.1"/>
    <property type="molecule type" value="Genomic_DNA"/>
</dbReference>
<evidence type="ECO:0000256" key="1">
    <source>
        <dbReference type="SAM" id="MobiDB-lite"/>
    </source>
</evidence>
<proteinExistence type="predicted"/>
<sequence length="56" mass="6053">MESNAFGSSHLPSQALVVLSEAASGLHEALRGQRPFPSRVSRAHKLSFSPNHPDSR</sequence>
<organism evidence="2 3">
    <name type="scientific">Drosophila simulans</name>
    <name type="common">Fruit fly</name>
    <dbReference type="NCBI Taxonomy" id="7240"/>
    <lineage>
        <taxon>Eukaryota</taxon>
        <taxon>Metazoa</taxon>
        <taxon>Ecdysozoa</taxon>
        <taxon>Arthropoda</taxon>
        <taxon>Hexapoda</taxon>
        <taxon>Insecta</taxon>
        <taxon>Pterygota</taxon>
        <taxon>Neoptera</taxon>
        <taxon>Endopterygota</taxon>
        <taxon>Diptera</taxon>
        <taxon>Brachycera</taxon>
        <taxon>Muscomorpha</taxon>
        <taxon>Ephydroidea</taxon>
        <taxon>Drosophilidae</taxon>
        <taxon>Drosophila</taxon>
        <taxon>Sophophora</taxon>
    </lineage>
</organism>
<dbReference type="STRING" id="7240.B4NVZ8"/>
<name>B4NVZ8_DROSI</name>
<reference evidence="2 3" key="1">
    <citation type="journal article" date="2007" name="Nature">
        <title>Evolution of genes and genomes on the Drosophila phylogeny.</title>
        <authorList>
            <consortium name="Drosophila 12 Genomes Consortium"/>
            <person name="Clark A.G."/>
            <person name="Eisen M.B."/>
            <person name="Smith D.R."/>
            <person name="Bergman C.M."/>
            <person name="Oliver B."/>
            <person name="Markow T.A."/>
            <person name="Kaufman T.C."/>
            <person name="Kellis M."/>
            <person name="Gelbart W."/>
            <person name="Iyer V.N."/>
            <person name="Pollard D.A."/>
            <person name="Sackton T.B."/>
            <person name="Larracuente A.M."/>
            <person name="Singh N.D."/>
            <person name="Abad J.P."/>
            <person name="Abt D.N."/>
            <person name="Adryan B."/>
            <person name="Aguade M."/>
            <person name="Akashi H."/>
            <person name="Anderson W.W."/>
            <person name="Aquadro C.F."/>
            <person name="Ardell D.H."/>
            <person name="Arguello R."/>
            <person name="Artieri C.G."/>
            <person name="Barbash D.A."/>
            <person name="Barker D."/>
            <person name="Barsanti P."/>
            <person name="Batterham P."/>
            <person name="Batzoglou S."/>
            <person name="Begun D."/>
            <person name="Bhutkar A."/>
            <person name="Blanco E."/>
            <person name="Bosak S.A."/>
            <person name="Bradley R.K."/>
            <person name="Brand A.D."/>
            <person name="Brent M.R."/>
            <person name="Brooks A.N."/>
            <person name="Brown R.H."/>
            <person name="Butlin R.K."/>
            <person name="Caggese C."/>
            <person name="Calvi B.R."/>
            <person name="Bernardo de Carvalho A."/>
            <person name="Caspi A."/>
            <person name="Castrezana S."/>
            <person name="Celniker S.E."/>
            <person name="Chang J.L."/>
            <person name="Chapple C."/>
            <person name="Chatterji S."/>
            <person name="Chinwalla A."/>
            <person name="Civetta A."/>
            <person name="Clifton S.W."/>
            <person name="Comeron J.M."/>
            <person name="Costello J.C."/>
            <person name="Coyne J.A."/>
            <person name="Daub J."/>
            <person name="David R.G."/>
            <person name="Delcher A.L."/>
            <person name="Delehaunty K."/>
            <person name="Do C.B."/>
            <person name="Ebling H."/>
            <person name="Edwards K."/>
            <person name="Eickbush T."/>
            <person name="Evans J.D."/>
            <person name="Filipski A."/>
            <person name="Findeiss S."/>
            <person name="Freyhult E."/>
            <person name="Fulton L."/>
            <person name="Fulton R."/>
            <person name="Garcia A.C."/>
            <person name="Gardiner A."/>
            <person name="Garfield D.A."/>
            <person name="Garvin B.E."/>
            <person name="Gibson G."/>
            <person name="Gilbert D."/>
            <person name="Gnerre S."/>
            <person name="Godfrey J."/>
            <person name="Good R."/>
            <person name="Gotea V."/>
            <person name="Gravely B."/>
            <person name="Greenberg A.J."/>
            <person name="Griffiths-Jones S."/>
            <person name="Gross S."/>
            <person name="Guigo R."/>
            <person name="Gustafson E.A."/>
            <person name="Haerty W."/>
            <person name="Hahn M.W."/>
            <person name="Halligan D.L."/>
            <person name="Halpern A.L."/>
            <person name="Halter G.M."/>
            <person name="Han M.V."/>
            <person name="Heger A."/>
            <person name="Hillier L."/>
            <person name="Hinrichs A.S."/>
            <person name="Holmes I."/>
            <person name="Hoskins R.A."/>
            <person name="Hubisz M.J."/>
            <person name="Hultmark D."/>
            <person name="Huntley M.A."/>
            <person name="Jaffe D.B."/>
            <person name="Jagadeeshan S."/>
            <person name="Jeck W.R."/>
            <person name="Johnson J."/>
            <person name="Jones C.D."/>
            <person name="Jordan W.C."/>
            <person name="Karpen G.H."/>
            <person name="Kataoka E."/>
            <person name="Keightley P.D."/>
            <person name="Kheradpour P."/>
            <person name="Kirkness E.F."/>
            <person name="Koerich L.B."/>
            <person name="Kristiansen K."/>
            <person name="Kudrna D."/>
            <person name="Kulathinal R.J."/>
            <person name="Kumar S."/>
            <person name="Kwok R."/>
            <person name="Lander E."/>
            <person name="Langley C.H."/>
            <person name="Lapoint R."/>
            <person name="Lazzaro B.P."/>
            <person name="Lee S.J."/>
            <person name="Levesque L."/>
            <person name="Li R."/>
            <person name="Lin C.F."/>
            <person name="Lin M.F."/>
            <person name="Lindblad-Toh K."/>
            <person name="Llopart A."/>
            <person name="Long M."/>
            <person name="Low L."/>
            <person name="Lozovsky E."/>
            <person name="Lu J."/>
            <person name="Luo M."/>
            <person name="Machado C.A."/>
            <person name="Makalowski W."/>
            <person name="Marzo M."/>
            <person name="Matsuda M."/>
            <person name="Matzkin L."/>
            <person name="McAllister B."/>
            <person name="McBride C.S."/>
            <person name="McKernan B."/>
            <person name="McKernan K."/>
            <person name="Mendez-Lago M."/>
            <person name="Minx P."/>
            <person name="Mollenhauer M.U."/>
            <person name="Montooth K."/>
            <person name="Mount S.M."/>
            <person name="Mu X."/>
            <person name="Myers E."/>
            <person name="Negre B."/>
            <person name="Newfeld S."/>
            <person name="Nielsen R."/>
            <person name="Noor M.A."/>
            <person name="O'Grady P."/>
            <person name="Pachter L."/>
            <person name="Papaceit M."/>
            <person name="Parisi M.J."/>
            <person name="Parisi M."/>
            <person name="Parts L."/>
            <person name="Pedersen J.S."/>
            <person name="Pesole G."/>
            <person name="Phillippy A.M."/>
            <person name="Ponting C.P."/>
            <person name="Pop M."/>
            <person name="Porcelli D."/>
            <person name="Powell J.R."/>
            <person name="Prohaska S."/>
            <person name="Pruitt K."/>
            <person name="Puig M."/>
            <person name="Quesneville H."/>
            <person name="Ram K.R."/>
            <person name="Rand D."/>
            <person name="Rasmussen M.D."/>
            <person name="Reed L.K."/>
            <person name="Reenan R."/>
            <person name="Reily A."/>
            <person name="Remington K.A."/>
            <person name="Rieger T.T."/>
            <person name="Ritchie M.G."/>
            <person name="Robin C."/>
            <person name="Rogers Y.H."/>
            <person name="Rohde C."/>
            <person name="Rozas J."/>
            <person name="Rubenfield M.J."/>
            <person name="Ruiz A."/>
            <person name="Russo S."/>
            <person name="Salzberg S.L."/>
            <person name="Sanchez-Gracia A."/>
            <person name="Saranga D.J."/>
            <person name="Sato H."/>
            <person name="Schaeffer S.W."/>
            <person name="Schatz M.C."/>
            <person name="Schlenke T."/>
            <person name="Schwartz R."/>
            <person name="Segarra C."/>
            <person name="Singh R.S."/>
            <person name="Sirot L."/>
            <person name="Sirota M."/>
            <person name="Sisneros N.B."/>
            <person name="Smith C.D."/>
            <person name="Smith T.F."/>
            <person name="Spieth J."/>
            <person name="Stage D.E."/>
            <person name="Stark A."/>
            <person name="Stephan W."/>
            <person name="Strausberg R.L."/>
            <person name="Strempel S."/>
            <person name="Sturgill D."/>
            <person name="Sutton G."/>
            <person name="Sutton G.G."/>
            <person name="Tao W."/>
            <person name="Teichmann S."/>
            <person name="Tobari Y.N."/>
            <person name="Tomimura Y."/>
            <person name="Tsolas J.M."/>
            <person name="Valente V.L."/>
            <person name="Venter E."/>
            <person name="Venter J.C."/>
            <person name="Vicario S."/>
            <person name="Vieira F.G."/>
            <person name="Vilella A.J."/>
            <person name="Villasante A."/>
            <person name="Walenz B."/>
            <person name="Wang J."/>
            <person name="Wasserman M."/>
            <person name="Watts T."/>
            <person name="Wilson D."/>
            <person name="Wilson R.K."/>
            <person name="Wing R.A."/>
            <person name="Wolfner M.F."/>
            <person name="Wong A."/>
            <person name="Wong G.K."/>
            <person name="Wu C.I."/>
            <person name="Wu G."/>
            <person name="Yamamoto D."/>
            <person name="Yang H.P."/>
            <person name="Yang S.P."/>
            <person name="Yorke J.A."/>
            <person name="Yoshida K."/>
            <person name="Zdobnov E."/>
            <person name="Zhang P."/>
            <person name="Zhang Y."/>
            <person name="Zimin A.V."/>
            <person name="Baldwin J."/>
            <person name="Abdouelleil A."/>
            <person name="Abdulkadir J."/>
            <person name="Abebe A."/>
            <person name="Abera B."/>
            <person name="Abreu J."/>
            <person name="Acer S.C."/>
            <person name="Aftuck L."/>
            <person name="Alexander A."/>
            <person name="An P."/>
            <person name="Anderson E."/>
            <person name="Anderson S."/>
            <person name="Arachi H."/>
            <person name="Azer M."/>
            <person name="Bachantsang P."/>
            <person name="Barry A."/>
            <person name="Bayul T."/>
            <person name="Berlin A."/>
            <person name="Bessette D."/>
            <person name="Bloom T."/>
            <person name="Blye J."/>
            <person name="Boguslavskiy L."/>
            <person name="Bonnet C."/>
            <person name="Boukhgalter B."/>
            <person name="Bourzgui I."/>
            <person name="Brown A."/>
            <person name="Cahill P."/>
            <person name="Channer S."/>
            <person name="Cheshatsang Y."/>
            <person name="Chuda L."/>
            <person name="Citroen M."/>
            <person name="Collymore A."/>
            <person name="Cooke P."/>
            <person name="Costello M."/>
            <person name="D'Aco K."/>
            <person name="Daza R."/>
            <person name="De Haan G."/>
            <person name="DeGray S."/>
            <person name="DeMaso C."/>
            <person name="Dhargay N."/>
            <person name="Dooley K."/>
            <person name="Dooley E."/>
            <person name="Doricent M."/>
            <person name="Dorje P."/>
            <person name="Dorjee K."/>
            <person name="Dupes A."/>
            <person name="Elong R."/>
            <person name="Falk J."/>
            <person name="Farina A."/>
            <person name="Faro S."/>
            <person name="Ferguson D."/>
            <person name="Fisher S."/>
            <person name="Foley C.D."/>
            <person name="Franke A."/>
            <person name="Friedrich D."/>
            <person name="Gadbois L."/>
            <person name="Gearin G."/>
            <person name="Gearin C.R."/>
            <person name="Giannoukos G."/>
            <person name="Goode T."/>
            <person name="Graham J."/>
            <person name="Grandbois E."/>
            <person name="Grewal S."/>
            <person name="Gyaltsen K."/>
            <person name="Hafez N."/>
            <person name="Hagos B."/>
            <person name="Hall J."/>
            <person name="Henson C."/>
            <person name="Hollinger A."/>
            <person name="Honan T."/>
            <person name="Huard M.D."/>
            <person name="Hughes L."/>
            <person name="Hurhula B."/>
            <person name="Husby M.E."/>
            <person name="Kamat A."/>
            <person name="Kanga B."/>
            <person name="Kashin S."/>
            <person name="Khazanovich D."/>
            <person name="Kisner P."/>
            <person name="Lance K."/>
            <person name="Lara M."/>
            <person name="Lee W."/>
            <person name="Lennon N."/>
            <person name="Letendre F."/>
            <person name="LeVine R."/>
            <person name="Lipovsky A."/>
            <person name="Liu X."/>
            <person name="Liu J."/>
            <person name="Liu S."/>
            <person name="Lokyitsang T."/>
            <person name="Lokyitsang Y."/>
            <person name="Lubonja R."/>
            <person name="Lui A."/>
            <person name="MacDonald P."/>
            <person name="Magnisalis V."/>
            <person name="Maru K."/>
            <person name="Matthews C."/>
            <person name="McCusker W."/>
            <person name="McDonough S."/>
            <person name="Mehta T."/>
            <person name="Meldrim J."/>
            <person name="Meneus L."/>
            <person name="Mihai O."/>
            <person name="Mihalev A."/>
            <person name="Mihova T."/>
            <person name="Mittelman R."/>
            <person name="Mlenga V."/>
            <person name="Montmayeur A."/>
            <person name="Mulrain L."/>
            <person name="Navidi A."/>
            <person name="Naylor J."/>
            <person name="Negash T."/>
            <person name="Nguyen T."/>
            <person name="Nguyen N."/>
            <person name="Nicol R."/>
            <person name="Norbu C."/>
            <person name="Norbu N."/>
            <person name="Novod N."/>
            <person name="O'Neill B."/>
            <person name="Osman S."/>
            <person name="Markiewicz E."/>
            <person name="Oyono O.L."/>
            <person name="Patti C."/>
            <person name="Phunkhang P."/>
            <person name="Pierre F."/>
            <person name="Priest M."/>
            <person name="Raghuraman S."/>
            <person name="Rege F."/>
            <person name="Reyes R."/>
            <person name="Rise C."/>
            <person name="Rogov P."/>
            <person name="Ross K."/>
            <person name="Ryan E."/>
            <person name="Settipalli S."/>
            <person name="Shea T."/>
            <person name="Sherpa N."/>
            <person name="Shi L."/>
            <person name="Shih D."/>
            <person name="Sparrow T."/>
            <person name="Spaulding J."/>
            <person name="Stalker J."/>
            <person name="Stange-Thomann N."/>
            <person name="Stavropoulos S."/>
            <person name="Stone C."/>
            <person name="Strader C."/>
            <person name="Tesfaye S."/>
            <person name="Thomson T."/>
            <person name="Thoulutsang Y."/>
            <person name="Thoulutsang D."/>
            <person name="Topham K."/>
            <person name="Topping I."/>
            <person name="Tsamla T."/>
            <person name="Vassiliev H."/>
            <person name="Vo A."/>
            <person name="Wangchuk T."/>
            <person name="Wangdi T."/>
            <person name="Weiand M."/>
            <person name="Wilkinson J."/>
            <person name="Wilson A."/>
            <person name="Yadav S."/>
            <person name="Young G."/>
            <person name="Yu Q."/>
            <person name="Zembek L."/>
            <person name="Zhong D."/>
            <person name="Zimmer A."/>
            <person name="Zwirko Z."/>
            <person name="Jaffe D.B."/>
            <person name="Alvarez P."/>
            <person name="Brockman W."/>
            <person name="Butler J."/>
            <person name="Chin C."/>
            <person name="Gnerre S."/>
            <person name="Grabherr M."/>
            <person name="Kleber M."/>
            <person name="Mauceli E."/>
            <person name="MacCallum I."/>
        </authorList>
    </citation>
    <scope>NUCLEOTIDE SEQUENCE [LARGE SCALE GENOMIC DNA]</scope>
    <source>
        <strain evidence="3">white501</strain>
    </source>
</reference>
<evidence type="ECO:0000313" key="2">
    <source>
        <dbReference type="EMBL" id="EDX16243.1"/>
    </source>
</evidence>
<feature type="region of interest" description="Disordered" evidence="1">
    <location>
        <begin position="27"/>
        <end position="56"/>
    </location>
</feature>
<dbReference type="HOGENOM" id="CLU_3016475_0_0_1"/>
<dbReference type="OrthoDB" id="6270329at2759"/>